<sequence>MDSISPTNDLKENNKWGFNDVCFIEEEYSNYFYQFCKITNLHPGLVAFIMNEICGRFLKRETLTFEDVFMYLKSSNFNCHLKGICATPQITDMSEGEKRIADTVLFKKRGHAIQSQKIPYNRRIIKINILVSTKFSDNSNLSILDFPALLLQTTYLQDRFGSVLRSKSPSKTFKDFINAVFAKMNLKVLRKNVGAIYYRSKGYLDFYINDKRNWAIELLRDGDRLKEHQRRFGKHSVYASIKKIAKEWAIIDI</sequence>
<proteinExistence type="predicted"/>
<name>A0A2I1HIU3_9GLOM</name>
<dbReference type="AlphaFoldDB" id="A0A2I1HIU3"/>
<evidence type="ECO:0000313" key="1">
    <source>
        <dbReference type="EMBL" id="PKY58787.1"/>
    </source>
</evidence>
<accession>A0A2I1HIU3</accession>
<dbReference type="EMBL" id="LLXI01003182">
    <property type="protein sequence ID" value="PKY58787.1"/>
    <property type="molecule type" value="Genomic_DNA"/>
</dbReference>
<organism evidence="1 2">
    <name type="scientific">Rhizophagus irregularis</name>
    <dbReference type="NCBI Taxonomy" id="588596"/>
    <lineage>
        <taxon>Eukaryota</taxon>
        <taxon>Fungi</taxon>
        <taxon>Fungi incertae sedis</taxon>
        <taxon>Mucoromycota</taxon>
        <taxon>Glomeromycotina</taxon>
        <taxon>Glomeromycetes</taxon>
        <taxon>Glomerales</taxon>
        <taxon>Glomeraceae</taxon>
        <taxon>Rhizophagus</taxon>
    </lineage>
</organism>
<gene>
    <name evidence="1" type="ORF">RhiirA4_429963</name>
</gene>
<reference evidence="1 2" key="1">
    <citation type="submission" date="2015-10" db="EMBL/GenBank/DDBJ databases">
        <title>Genome analyses suggest a sexual origin of heterokaryosis in a supposedly ancient asexual fungus.</title>
        <authorList>
            <person name="Ropars J."/>
            <person name="Sedzielewska K."/>
            <person name="Noel J."/>
            <person name="Charron P."/>
            <person name="Farinelli L."/>
            <person name="Marton T."/>
            <person name="Kruger M."/>
            <person name="Pelin A."/>
            <person name="Brachmann A."/>
            <person name="Corradi N."/>
        </authorList>
    </citation>
    <scope>NUCLEOTIDE SEQUENCE [LARGE SCALE GENOMIC DNA]</scope>
    <source>
        <strain evidence="1 2">A4</strain>
    </source>
</reference>
<keyword evidence="2" id="KW-1185">Reference proteome</keyword>
<comment type="caution">
    <text evidence="1">The sequence shown here is derived from an EMBL/GenBank/DDBJ whole genome shotgun (WGS) entry which is preliminary data.</text>
</comment>
<protein>
    <submittedName>
        <fullName evidence="1">Uncharacterized protein</fullName>
    </submittedName>
</protein>
<dbReference type="VEuPathDB" id="FungiDB:RhiirA1_429858"/>
<evidence type="ECO:0000313" key="2">
    <source>
        <dbReference type="Proteomes" id="UP000234323"/>
    </source>
</evidence>
<dbReference type="VEuPathDB" id="FungiDB:FUN_006848"/>
<dbReference type="Proteomes" id="UP000234323">
    <property type="component" value="Unassembled WGS sequence"/>
</dbReference>